<accession>A0A7X4GHY0</accession>
<dbReference type="AlphaFoldDB" id="A0A7X4GHY0"/>
<evidence type="ECO:0000313" key="2">
    <source>
        <dbReference type="EMBL" id="MYL98952.1"/>
    </source>
</evidence>
<sequence>MLSGAAVLVSVPASAKVAQVSANGFVIRHVVGLPATPEEAWAVLVKPSVWWAPDHTWSGSAANLSIDARAGGCFCEVLPGGSSPGASPRGSVEHMRVVYSERPRAIRMSGALGPLQADAVTATLTIQINADKKGGTQLLLEYVVGGFSRTAFEKLAPAVDAMLAEQMRRLSQKLGGAFAAAFPHGAAEGEGAAAPPSASVDPTAGAEAEPAAPISEGNGIVPLSDVPLPSDGSMRGR</sequence>
<gene>
    <name evidence="2" type="ORF">GR702_14385</name>
</gene>
<organism evidence="2 3">
    <name type="scientific">Novosphingobium silvae</name>
    <dbReference type="NCBI Taxonomy" id="2692619"/>
    <lineage>
        <taxon>Bacteria</taxon>
        <taxon>Pseudomonadati</taxon>
        <taxon>Pseudomonadota</taxon>
        <taxon>Alphaproteobacteria</taxon>
        <taxon>Sphingomonadales</taxon>
        <taxon>Sphingomonadaceae</taxon>
        <taxon>Novosphingobium</taxon>
    </lineage>
</organism>
<dbReference type="Gene3D" id="3.30.530.20">
    <property type="match status" value="1"/>
</dbReference>
<dbReference type="Proteomes" id="UP000465810">
    <property type="component" value="Unassembled WGS sequence"/>
</dbReference>
<evidence type="ECO:0000256" key="1">
    <source>
        <dbReference type="SAM" id="MobiDB-lite"/>
    </source>
</evidence>
<reference evidence="2 3" key="1">
    <citation type="submission" date="2019-12" db="EMBL/GenBank/DDBJ databases">
        <authorList>
            <person name="Feng G."/>
            <person name="Zhu H."/>
        </authorList>
    </citation>
    <scope>NUCLEOTIDE SEQUENCE [LARGE SCALE GENOMIC DNA]</scope>
    <source>
        <strain evidence="2 3">FGD1</strain>
    </source>
</reference>
<protein>
    <submittedName>
        <fullName evidence="2">SRPBCC family protein</fullName>
    </submittedName>
</protein>
<dbReference type="InterPro" id="IPR023393">
    <property type="entry name" value="START-like_dom_sf"/>
</dbReference>
<feature type="compositionally biased region" description="Low complexity" evidence="1">
    <location>
        <begin position="187"/>
        <end position="213"/>
    </location>
</feature>
<dbReference type="EMBL" id="WVTD01000011">
    <property type="protein sequence ID" value="MYL98952.1"/>
    <property type="molecule type" value="Genomic_DNA"/>
</dbReference>
<proteinExistence type="predicted"/>
<dbReference type="SUPFAM" id="SSF55961">
    <property type="entry name" value="Bet v1-like"/>
    <property type="match status" value="1"/>
</dbReference>
<name>A0A7X4GHY0_9SPHN</name>
<evidence type="ECO:0000313" key="3">
    <source>
        <dbReference type="Proteomes" id="UP000465810"/>
    </source>
</evidence>
<keyword evidence="3" id="KW-1185">Reference proteome</keyword>
<comment type="caution">
    <text evidence="2">The sequence shown here is derived from an EMBL/GenBank/DDBJ whole genome shotgun (WGS) entry which is preliminary data.</text>
</comment>
<feature type="region of interest" description="Disordered" evidence="1">
    <location>
        <begin position="187"/>
        <end position="237"/>
    </location>
</feature>